<dbReference type="AlphaFoldDB" id="A0AAJ7S4D7"/>
<protein>
    <submittedName>
        <fullName evidence="2">Small proline-rich protein 2H-like</fullName>
    </submittedName>
</protein>
<dbReference type="KEGG" id="ccal:113464552"/>
<dbReference type="Proteomes" id="UP000694925">
    <property type="component" value="Unplaced"/>
</dbReference>
<accession>A0AAJ7S4D7</accession>
<evidence type="ECO:0000313" key="1">
    <source>
        <dbReference type="Proteomes" id="UP000694925"/>
    </source>
</evidence>
<evidence type="ECO:0000313" key="2">
    <source>
        <dbReference type="RefSeq" id="XP_026670697.1"/>
    </source>
</evidence>
<organism evidence="1 2">
    <name type="scientific">Ceratina calcarata</name>
    <dbReference type="NCBI Taxonomy" id="156304"/>
    <lineage>
        <taxon>Eukaryota</taxon>
        <taxon>Metazoa</taxon>
        <taxon>Ecdysozoa</taxon>
        <taxon>Arthropoda</taxon>
        <taxon>Hexapoda</taxon>
        <taxon>Insecta</taxon>
        <taxon>Pterygota</taxon>
        <taxon>Neoptera</taxon>
        <taxon>Endopterygota</taxon>
        <taxon>Hymenoptera</taxon>
        <taxon>Apocrita</taxon>
        <taxon>Aculeata</taxon>
        <taxon>Apoidea</taxon>
        <taxon>Anthophila</taxon>
        <taxon>Apidae</taxon>
        <taxon>Ceratina</taxon>
        <taxon>Zadontomerus</taxon>
    </lineage>
</organism>
<proteinExistence type="predicted"/>
<gene>
    <name evidence="2" type="primary">LOC113464552</name>
</gene>
<sequence length="126" mass="13852">MKMSCYEETKYVSTLPPPCCHPKPPPFCCPKYGCPPVQQYPPPKCCCPSPCPPFICRQRPEPSKPPTLYVVDCLPPPGPKPIECCPPKQIPPNSCVRYCVLSTCGGCTYAPCYFTKIPTCICSPCC</sequence>
<reference evidence="2" key="1">
    <citation type="submission" date="2025-08" db="UniProtKB">
        <authorList>
            <consortium name="RefSeq"/>
        </authorList>
    </citation>
    <scope>IDENTIFICATION</scope>
    <source>
        <tissue evidence="2">Whole body</tissue>
    </source>
</reference>
<keyword evidence="1" id="KW-1185">Reference proteome</keyword>
<dbReference type="RefSeq" id="XP_026670697.1">
    <property type="nucleotide sequence ID" value="XM_026814896.1"/>
</dbReference>
<name>A0AAJ7S4D7_9HYME</name>
<dbReference type="GeneID" id="113464552"/>